<dbReference type="SUPFAM" id="SSF52540">
    <property type="entry name" value="P-loop containing nucleoside triphosphate hydrolases"/>
    <property type="match status" value="1"/>
</dbReference>
<dbReference type="AlphaFoldDB" id="A0A2S7ZC72"/>
<dbReference type="Pfam" id="PF00005">
    <property type="entry name" value="ABC_tran"/>
    <property type="match status" value="1"/>
</dbReference>
<dbReference type="RefSeq" id="WP_054674172.1">
    <property type="nucleotide sequence ID" value="NZ_PPDB01000001.1"/>
</dbReference>
<dbReference type="InterPro" id="IPR017871">
    <property type="entry name" value="ABC_transporter-like_CS"/>
</dbReference>
<feature type="domain" description="ABC transporter" evidence="4">
    <location>
        <begin position="2"/>
        <end position="243"/>
    </location>
</feature>
<name>A0A2S7ZC72_9FIRM</name>
<dbReference type="InterPro" id="IPR003593">
    <property type="entry name" value="AAA+_ATPase"/>
</dbReference>
<dbReference type="STRING" id="1298594.GCA_001312465_01503"/>
<dbReference type="InterPro" id="IPR027417">
    <property type="entry name" value="P-loop_NTPase"/>
</dbReference>
<keyword evidence="3 5" id="KW-0067">ATP-binding</keyword>
<dbReference type="CDD" id="cd03257">
    <property type="entry name" value="ABC_NikE_OppD_transporters"/>
    <property type="match status" value="1"/>
</dbReference>
<dbReference type="OrthoDB" id="9779287at2"/>
<dbReference type="Gene3D" id="3.40.50.300">
    <property type="entry name" value="P-loop containing nucleotide triphosphate hydrolases"/>
    <property type="match status" value="1"/>
</dbReference>
<gene>
    <name evidence="5" type="ORF">VEHSUH05_00205</name>
</gene>
<dbReference type="GO" id="GO:0055085">
    <property type="term" value="P:transmembrane transport"/>
    <property type="evidence" value="ECO:0007669"/>
    <property type="project" value="UniProtKB-ARBA"/>
</dbReference>
<protein>
    <submittedName>
        <fullName evidence="5">ABC transporter ATP-binding protein</fullName>
    </submittedName>
</protein>
<dbReference type="GO" id="GO:0016887">
    <property type="term" value="F:ATP hydrolysis activity"/>
    <property type="evidence" value="ECO:0007669"/>
    <property type="project" value="InterPro"/>
</dbReference>
<evidence type="ECO:0000256" key="3">
    <source>
        <dbReference type="ARBA" id="ARBA00022840"/>
    </source>
</evidence>
<dbReference type="EMBL" id="PPDB01000001">
    <property type="protein sequence ID" value="PQL20888.1"/>
    <property type="molecule type" value="Genomic_DNA"/>
</dbReference>
<evidence type="ECO:0000256" key="2">
    <source>
        <dbReference type="ARBA" id="ARBA00022741"/>
    </source>
</evidence>
<evidence type="ECO:0000313" key="5">
    <source>
        <dbReference type="EMBL" id="PQL20888.1"/>
    </source>
</evidence>
<dbReference type="PANTHER" id="PTHR43776:SF8">
    <property type="entry name" value="ABC TRANSPORTER, ATP-BINDING PROTEIN"/>
    <property type="match status" value="1"/>
</dbReference>
<dbReference type="SMART" id="SM00382">
    <property type="entry name" value="AAA"/>
    <property type="match status" value="1"/>
</dbReference>
<keyword evidence="1" id="KW-0813">Transport</keyword>
<evidence type="ECO:0000313" key="6">
    <source>
        <dbReference type="Proteomes" id="UP000237916"/>
    </source>
</evidence>
<dbReference type="PROSITE" id="PS00211">
    <property type="entry name" value="ABC_TRANSPORTER_1"/>
    <property type="match status" value="1"/>
</dbReference>
<dbReference type="PROSITE" id="PS50893">
    <property type="entry name" value="ABC_TRANSPORTER_2"/>
    <property type="match status" value="1"/>
</dbReference>
<evidence type="ECO:0000259" key="4">
    <source>
        <dbReference type="PROSITE" id="PS50893"/>
    </source>
</evidence>
<sequence length="246" mass="27974">MIQAEHICKYYTNHNHTVRAVDDVSFTIADHERVGIAGGSGSGKSTLLRLIAMLEKPTSGTLRLFGEDIWQIQNHTEVYRSMQMMFQNPLAVIPPRMKLEAFLLEPYINYGLMDMAEAKEDIRKWIQHVDLPETIIRKYPHEVSGGQLQRVVLARIMLMKPKLVLFDEPTSALDAVNQKLVLDLLQKIHTEQPFGYVFVSHDIGLLQAVTNRILVMKDGQIVENIESTRLKEAVHPYTQALVEASV</sequence>
<dbReference type="GO" id="GO:0005524">
    <property type="term" value="F:ATP binding"/>
    <property type="evidence" value="ECO:0007669"/>
    <property type="project" value="UniProtKB-KW"/>
</dbReference>
<dbReference type="InterPro" id="IPR050319">
    <property type="entry name" value="ABC_transp_ATP-bind"/>
</dbReference>
<proteinExistence type="predicted"/>
<keyword evidence="6" id="KW-1185">Reference proteome</keyword>
<evidence type="ECO:0000256" key="1">
    <source>
        <dbReference type="ARBA" id="ARBA00022448"/>
    </source>
</evidence>
<reference evidence="5 6" key="1">
    <citation type="submission" date="2018-01" db="EMBL/GenBank/DDBJ databases">
        <title>Draft genome sequences of clinical isolates and type strains of oral Veillonella including Veillonella infantum sp., nov.</title>
        <authorList>
            <person name="Mashima I."/>
            <person name="Liao Y.-C."/>
            <person name="Sabharwal A."/>
            <person name="Haase E.M."/>
            <person name="Nakazawa F."/>
            <person name="Scannapieco F.A."/>
        </authorList>
    </citation>
    <scope>NUCLEOTIDE SEQUENCE [LARGE SCALE GENOMIC DNA]</scope>
    <source>
        <strain evidence="5 6">JCM 15641</strain>
    </source>
</reference>
<organism evidence="5 6">
    <name type="scientific">Veillonella denticariosi JCM 15641</name>
    <dbReference type="NCBI Taxonomy" id="1298594"/>
    <lineage>
        <taxon>Bacteria</taxon>
        <taxon>Bacillati</taxon>
        <taxon>Bacillota</taxon>
        <taxon>Negativicutes</taxon>
        <taxon>Veillonellales</taxon>
        <taxon>Veillonellaceae</taxon>
        <taxon>Veillonella</taxon>
    </lineage>
</organism>
<comment type="caution">
    <text evidence="5">The sequence shown here is derived from an EMBL/GenBank/DDBJ whole genome shotgun (WGS) entry which is preliminary data.</text>
</comment>
<dbReference type="Proteomes" id="UP000237916">
    <property type="component" value="Unassembled WGS sequence"/>
</dbReference>
<dbReference type="PANTHER" id="PTHR43776">
    <property type="entry name" value="TRANSPORT ATP-BINDING PROTEIN"/>
    <property type="match status" value="1"/>
</dbReference>
<dbReference type="InterPro" id="IPR003439">
    <property type="entry name" value="ABC_transporter-like_ATP-bd"/>
</dbReference>
<keyword evidence="2" id="KW-0547">Nucleotide-binding</keyword>
<accession>A0A2S7ZC72</accession>